<protein>
    <submittedName>
        <fullName evidence="1">Uncharacterized protein</fullName>
    </submittedName>
</protein>
<comment type="caution">
    <text evidence="1">The sequence shown here is derived from an EMBL/GenBank/DDBJ whole genome shotgun (WGS) entry which is preliminary data.</text>
</comment>
<dbReference type="AlphaFoldDB" id="A0A8X6UHC8"/>
<organism evidence="1 2">
    <name type="scientific">Nephila pilipes</name>
    <name type="common">Giant wood spider</name>
    <name type="synonym">Nephila maculata</name>
    <dbReference type="NCBI Taxonomy" id="299642"/>
    <lineage>
        <taxon>Eukaryota</taxon>
        <taxon>Metazoa</taxon>
        <taxon>Ecdysozoa</taxon>
        <taxon>Arthropoda</taxon>
        <taxon>Chelicerata</taxon>
        <taxon>Arachnida</taxon>
        <taxon>Araneae</taxon>
        <taxon>Araneomorphae</taxon>
        <taxon>Entelegynae</taxon>
        <taxon>Araneoidea</taxon>
        <taxon>Nephilidae</taxon>
        <taxon>Nephila</taxon>
    </lineage>
</organism>
<dbReference type="OrthoDB" id="10313728at2759"/>
<keyword evidence="2" id="KW-1185">Reference proteome</keyword>
<proteinExistence type="predicted"/>
<gene>
    <name evidence="1" type="ORF">NPIL_705091</name>
</gene>
<sequence>MLFWRVTAALTCSVVLAPVFWLKQDIPIKPERRETAAKKLRKLIKDLKNVNLPKFCKVFHIPLLKLLKWLETSEREGVYGEGIFEFNKTSLERLI</sequence>
<accession>A0A8X6UHC8</accession>
<dbReference type="Proteomes" id="UP000887013">
    <property type="component" value="Unassembled WGS sequence"/>
</dbReference>
<name>A0A8X6UHC8_NEPPI</name>
<evidence type="ECO:0000313" key="1">
    <source>
        <dbReference type="EMBL" id="GFU20336.1"/>
    </source>
</evidence>
<reference evidence="1" key="1">
    <citation type="submission" date="2020-08" db="EMBL/GenBank/DDBJ databases">
        <title>Multicomponent nature underlies the extraordinary mechanical properties of spider dragline silk.</title>
        <authorList>
            <person name="Kono N."/>
            <person name="Nakamura H."/>
            <person name="Mori M."/>
            <person name="Yoshida Y."/>
            <person name="Ohtoshi R."/>
            <person name="Malay A.D."/>
            <person name="Moran D.A.P."/>
            <person name="Tomita M."/>
            <person name="Numata K."/>
            <person name="Arakawa K."/>
        </authorList>
    </citation>
    <scope>NUCLEOTIDE SEQUENCE</scope>
</reference>
<evidence type="ECO:0000313" key="2">
    <source>
        <dbReference type="Proteomes" id="UP000887013"/>
    </source>
</evidence>
<dbReference type="EMBL" id="BMAW01080589">
    <property type="protein sequence ID" value="GFU20336.1"/>
    <property type="molecule type" value="Genomic_DNA"/>
</dbReference>